<evidence type="ECO:0000313" key="2">
    <source>
        <dbReference type="Proteomes" id="UP000268014"/>
    </source>
</evidence>
<name>A0A0N4WB26_HAEPC</name>
<reference evidence="3" key="1">
    <citation type="submission" date="2017-02" db="UniProtKB">
        <authorList>
            <consortium name="WormBaseParasite"/>
        </authorList>
    </citation>
    <scope>IDENTIFICATION</scope>
</reference>
<dbReference type="Proteomes" id="UP000268014">
    <property type="component" value="Unassembled WGS sequence"/>
</dbReference>
<gene>
    <name evidence="1" type="ORF">HPLM_LOCUS7618</name>
</gene>
<dbReference type="WBParaSite" id="HPLM_0000762601-mRNA-1">
    <property type="protein sequence ID" value="HPLM_0000762601-mRNA-1"/>
    <property type="gene ID" value="HPLM_0000762601"/>
</dbReference>
<evidence type="ECO:0000313" key="1">
    <source>
        <dbReference type="EMBL" id="VDO32482.1"/>
    </source>
</evidence>
<evidence type="ECO:0000313" key="3">
    <source>
        <dbReference type="WBParaSite" id="HPLM_0000762601-mRNA-1"/>
    </source>
</evidence>
<sequence>MDRSSSYVQRGRWATAPLSSLVVHKLGSSFVVTTVFLPSALETLVDFIESVLRQLLIIGTTLGVDDPPGY</sequence>
<dbReference type="EMBL" id="UZAF01016696">
    <property type="protein sequence ID" value="VDO32482.1"/>
    <property type="molecule type" value="Genomic_DNA"/>
</dbReference>
<protein>
    <submittedName>
        <fullName evidence="3">Transposase</fullName>
    </submittedName>
</protein>
<organism evidence="3">
    <name type="scientific">Haemonchus placei</name>
    <name type="common">Barber's pole worm</name>
    <dbReference type="NCBI Taxonomy" id="6290"/>
    <lineage>
        <taxon>Eukaryota</taxon>
        <taxon>Metazoa</taxon>
        <taxon>Ecdysozoa</taxon>
        <taxon>Nematoda</taxon>
        <taxon>Chromadorea</taxon>
        <taxon>Rhabditida</taxon>
        <taxon>Rhabditina</taxon>
        <taxon>Rhabditomorpha</taxon>
        <taxon>Strongyloidea</taxon>
        <taxon>Trichostrongylidae</taxon>
        <taxon>Haemonchus</taxon>
    </lineage>
</organism>
<dbReference type="AlphaFoldDB" id="A0A0N4WB26"/>
<keyword evidence="2" id="KW-1185">Reference proteome</keyword>
<accession>A0A0N4WB26</accession>
<proteinExistence type="predicted"/>
<reference evidence="1 2" key="2">
    <citation type="submission" date="2018-11" db="EMBL/GenBank/DDBJ databases">
        <authorList>
            <consortium name="Pathogen Informatics"/>
        </authorList>
    </citation>
    <scope>NUCLEOTIDE SEQUENCE [LARGE SCALE GENOMIC DNA]</scope>
    <source>
        <strain evidence="1 2">MHpl1</strain>
    </source>
</reference>